<comment type="caution">
    <text evidence="2">The sequence shown here is derived from an EMBL/GenBank/DDBJ whole genome shotgun (WGS) entry which is preliminary data.</text>
</comment>
<evidence type="ECO:0000313" key="3">
    <source>
        <dbReference type="Proteomes" id="UP001560045"/>
    </source>
</evidence>
<dbReference type="InterPro" id="IPR002696">
    <property type="entry name" value="Membr_insert_effic_factor_YidD"/>
</dbReference>
<proteinExistence type="inferred from homology"/>
<reference evidence="2 3" key="1">
    <citation type="submission" date="2024-06" db="EMBL/GenBank/DDBJ databases">
        <title>Draft genome sequence of Geodermatophilus badlandi, a novel member of the Geodermatophilaceae isolated from badland sedimentary rocks in the Red desert, Wyoming, USA.</title>
        <authorList>
            <person name="Ben Tekaya S."/>
            <person name="Nouioui I."/>
            <person name="Flores G.M."/>
            <person name="Shaal M.N."/>
            <person name="Bredoire F."/>
            <person name="Basile F."/>
            <person name="Van Diepen L."/>
            <person name="Ward N.L."/>
        </authorList>
    </citation>
    <scope>NUCLEOTIDE SEQUENCE [LARGE SCALE GENOMIC DNA]</scope>
    <source>
        <strain evidence="2 3">WL48A</strain>
    </source>
</reference>
<dbReference type="HAMAP" id="MF_00386">
    <property type="entry name" value="UPF0161_YidD"/>
    <property type="match status" value="1"/>
</dbReference>
<comment type="subcellular location">
    <subcellularLocation>
        <location evidence="1">Cell membrane</location>
        <topology evidence="1">Peripheral membrane protein</topology>
        <orientation evidence="1">Cytoplasmic side</orientation>
    </subcellularLocation>
</comment>
<dbReference type="PANTHER" id="PTHR33383:SF1">
    <property type="entry name" value="MEMBRANE PROTEIN INSERTION EFFICIENCY FACTOR-RELATED"/>
    <property type="match status" value="1"/>
</dbReference>
<name>A0ABV3XLN1_9ACTN</name>
<keyword evidence="3" id="KW-1185">Reference proteome</keyword>
<evidence type="ECO:0000313" key="2">
    <source>
        <dbReference type="EMBL" id="MEX5721397.1"/>
    </source>
</evidence>
<sequence length="169" mass="18637">MVFIWSSNWRPRRRRRGYGPRPGLRYGYGRQYLPPPGYGYRRHRRDDRDGGCLRDLLFLNTGCCLANAIGCGVDGLFLVPTTVRHVHAAGTGTRGARVAERMVAAVRVYQREVSPERPPCCSFTPTCSAYAVEAVEQHGARRGGWLALRRLLRCRPGAAGGADPVPAAA</sequence>
<dbReference type="SMART" id="SM01234">
    <property type="entry name" value="Haemolytic"/>
    <property type="match status" value="1"/>
</dbReference>
<keyword evidence="1" id="KW-1003">Cell membrane</keyword>
<comment type="similarity">
    <text evidence="1">Belongs to the UPF0161 family.</text>
</comment>
<dbReference type="EMBL" id="JBFNXQ010000125">
    <property type="protein sequence ID" value="MEX5721397.1"/>
    <property type="molecule type" value="Genomic_DNA"/>
</dbReference>
<dbReference type="Proteomes" id="UP001560045">
    <property type="component" value="Unassembled WGS sequence"/>
</dbReference>
<organism evidence="2 3">
    <name type="scientific">Geodermatophilus maliterrae</name>
    <dbReference type="NCBI Taxonomy" id="3162531"/>
    <lineage>
        <taxon>Bacteria</taxon>
        <taxon>Bacillati</taxon>
        <taxon>Actinomycetota</taxon>
        <taxon>Actinomycetes</taxon>
        <taxon>Geodermatophilales</taxon>
        <taxon>Geodermatophilaceae</taxon>
        <taxon>Geodermatophilus</taxon>
    </lineage>
</organism>
<dbReference type="Pfam" id="PF01809">
    <property type="entry name" value="YidD"/>
    <property type="match status" value="1"/>
</dbReference>
<dbReference type="RefSeq" id="WP_369210202.1">
    <property type="nucleotide sequence ID" value="NZ_JBFNXQ010000125.1"/>
</dbReference>
<dbReference type="PANTHER" id="PTHR33383">
    <property type="entry name" value="MEMBRANE PROTEIN INSERTION EFFICIENCY FACTOR-RELATED"/>
    <property type="match status" value="1"/>
</dbReference>
<evidence type="ECO:0000256" key="1">
    <source>
        <dbReference type="HAMAP-Rule" id="MF_00386"/>
    </source>
</evidence>
<dbReference type="NCBIfam" id="TIGR00278">
    <property type="entry name" value="membrane protein insertion efficiency factor YidD"/>
    <property type="match status" value="1"/>
</dbReference>
<accession>A0ABV3XLN1</accession>
<keyword evidence="1" id="KW-0472">Membrane</keyword>
<gene>
    <name evidence="2" type="primary">yidD</name>
    <name evidence="2" type="ORF">ABQ292_23865</name>
</gene>
<protein>
    <recommendedName>
        <fullName evidence="1">Putative membrane protein insertion efficiency factor</fullName>
    </recommendedName>
</protein>
<comment type="function">
    <text evidence="1">Could be involved in insertion of integral membrane proteins into the membrane.</text>
</comment>